<sequence length="62" mass="6909">MNSFPVNTDAAQRFELKHQIPNHTLSIAELEIQPLPVVTISTPVTPLHSSERIHGSECLTVY</sequence>
<proteinExistence type="predicted"/>
<gene>
    <name evidence="1" type="ORF">M422DRAFT_273486</name>
</gene>
<name>A0A0C9UJH6_SPHS4</name>
<keyword evidence="2" id="KW-1185">Reference proteome</keyword>
<evidence type="ECO:0000313" key="2">
    <source>
        <dbReference type="Proteomes" id="UP000054279"/>
    </source>
</evidence>
<dbReference type="HOGENOM" id="CLU_2905630_0_0_1"/>
<dbReference type="Proteomes" id="UP000054279">
    <property type="component" value="Unassembled WGS sequence"/>
</dbReference>
<accession>A0A0C9UJH6</accession>
<dbReference type="EMBL" id="KN837409">
    <property type="protein sequence ID" value="KIJ25551.1"/>
    <property type="molecule type" value="Genomic_DNA"/>
</dbReference>
<organism evidence="1 2">
    <name type="scientific">Sphaerobolus stellatus (strain SS14)</name>
    <dbReference type="NCBI Taxonomy" id="990650"/>
    <lineage>
        <taxon>Eukaryota</taxon>
        <taxon>Fungi</taxon>
        <taxon>Dikarya</taxon>
        <taxon>Basidiomycota</taxon>
        <taxon>Agaricomycotina</taxon>
        <taxon>Agaricomycetes</taxon>
        <taxon>Phallomycetidae</taxon>
        <taxon>Geastrales</taxon>
        <taxon>Sphaerobolaceae</taxon>
        <taxon>Sphaerobolus</taxon>
    </lineage>
</organism>
<evidence type="ECO:0000313" key="1">
    <source>
        <dbReference type="EMBL" id="KIJ25551.1"/>
    </source>
</evidence>
<reference evidence="1 2" key="1">
    <citation type="submission" date="2014-06" db="EMBL/GenBank/DDBJ databases">
        <title>Evolutionary Origins and Diversification of the Mycorrhizal Mutualists.</title>
        <authorList>
            <consortium name="DOE Joint Genome Institute"/>
            <consortium name="Mycorrhizal Genomics Consortium"/>
            <person name="Kohler A."/>
            <person name="Kuo A."/>
            <person name="Nagy L.G."/>
            <person name="Floudas D."/>
            <person name="Copeland A."/>
            <person name="Barry K.W."/>
            <person name="Cichocki N."/>
            <person name="Veneault-Fourrey C."/>
            <person name="LaButti K."/>
            <person name="Lindquist E.A."/>
            <person name="Lipzen A."/>
            <person name="Lundell T."/>
            <person name="Morin E."/>
            <person name="Murat C."/>
            <person name="Riley R."/>
            <person name="Ohm R."/>
            <person name="Sun H."/>
            <person name="Tunlid A."/>
            <person name="Henrissat B."/>
            <person name="Grigoriev I.V."/>
            <person name="Hibbett D.S."/>
            <person name="Martin F."/>
        </authorList>
    </citation>
    <scope>NUCLEOTIDE SEQUENCE [LARGE SCALE GENOMIC DNA]</scope>
    <source>
        <strain evidence="1 2">SS14</strain>
    </source>
</reference>
<protein>
    <submittedName>
        <fullName evidence="1">Uncharacterized protein</fullName>
    </submittedName>
</protein>
<dbReference type="AlphaFoldDB" id="A0A0C9UJH6"/>